<evidence type="ECO:0000313" key="2">
    <source>
        <dbReference type="Proteomes" id="UP000054843"/>
    </source>
</evidence>
<proteinExistence type="predicted"/>
<dbReference type="EMBL" id="JYDO01000186">
    <property type="protein sequence ID" value="KRZ67756.1"/>
    <property type="molecule type" value="Genomic_DNA"/>
</dbReference>
<dbReference type="AlphaFoldDB" id="A0A0V1M815"/>
<evidence type="ECO:0000313" key="1">
    <source>
        <dbReference type="EMBL" id="KRZ67756.1"/>
    </source>
</evidence>
<keyword evidence="2" id="KW-1185">Reference proteome</keyword>
<protein>
    <submittedName>
        <fullName evidence="1">Uncharacterized protein</fullName>
    </submittedName>
</protein>
<gene>
    <name evidence="1" type="ORF">T10_9174</name>
</gene>
<organism evidence="1 2">
    <name type="scientific">Trichinella papuae</name>
    <dbReference type="NCBI Taxonomy" id="268474"/>
    <lineage>
        <taxon>Eukaryota</taxon>
        <taxon>Metazoa</taxon>
        <taxon>Ecdysozoa</taxon>
        <taxon>Nematoda</taxon>
        <taxon>Enoplea</taxon>
        <taxon>Dorylaimia</taxon>
        <taxon>Trichinellida</taxon>
        <taxon>Trichinellidae</taxon>
        <taxon>Trichinella</taxon>
    </lineage>
</organism>
<accession>A0A0V1M815</accession>
<sequence length="58" mass="6648">MADISELRLVTNRRGVLNFRLEQPGHIAADDEIPYANLMVWIMNFDCYADLNGHILSN</sequence>
<reference evidence="1 2" key="1">
    <citation type="submission" date="2015-01" db="EMBL/GenBank/DDBJ databases">
        <title>Evolution of Trichinella species and genotypes.</title>
        <authorList>
            <person name="Korhonen P.K."/>
            <person name="Edoardo P."/>
            <person name="Giuseppe L.R."/>
            <person name="Gasser R.B."/>
        </authorList>
    </citation>
    <scope>NUCLEOTIDE SEQUENCE [LARGE SCALE GENOMIC DNA]</scope>
    <source>
        <strain evidence="1">ISS1980</strain>
    </source>
</reference>
<dbReference type="Proteomes" id="UP000054843">
    <property type="component" value="Unassembled WGS sequence"/>
</dbReference>
<comment type="caution">
    <text evidence="1">The sequence shown here is derived from an EMBL/GenBank/DDBJ whole genome shotgun (WGS) entry which is preliminary data.</text>
</comment>
<name>A0A0V1M815_9BILA</name>